<dbReference type="EMBL" id="JAWDJW010002838">
    <property type="protein sequence ID" value="KAK3077451.1"/>
    <property type="molecule type" value="Genomic_DNA"/>
</dbReference>
<dbReference type="Proteomes" id="UP001186974">
    <property type="component" value="Unassembled WGS sequence"/>
</dbReference>
<gene>
    <name evidence="1" type="ORF">LTS18_010223</name>
</gene>
<evidence type="ECO:0000313" key="2">
    <source>
        <dbReference type="Proteomes" id="UP001186974"/>
    </source>
</evidence>
<proteinExistence type="predicted"/>
<comment type="caution">
    <text evidence="1">The sequence shown here is derived from an EMBL/GenBank/DDBJ whole genome shotgun (WGS) entry which is preliminary data.</text>
</comment>
<sequence>MAKEANEMGKFDTVIHNAGLFRGGFKRTEDDLPSLFAVNTIAPYMLTCLMERPKRLVYVSSMLHTGGDANLKDIDWKQRGESGWNDMQAYSDSKLHNIMLAFGMARKLSNVKSNSLDPGWVATKMGGAGASGDIQAAVDTYVMLAEGKTDASGKHFYMTKEKSPVPAAEDKSKQDDLLNMLKDITGCSLPSA</sequence>
<keyword evidence="2" id="KW-1185">Reference proteome</keyword>
<accession>A0ACC3DLK6</accession>
<reference evidence="1" key="1">
    <citation type="submission" date="2024-09" db="EMBL/GenBank/DDBJ databases">
        <title>Black Yeasts Isolated from many extreme environments.</title>
        <authorList>
            <person name="Coleine C."/>
            <person name="Stajich J.E."/>
            <person name="Selbmann L."/>
        </authorList>
    </citation>
    <scope>NUCLEOTIDE SEQUENCE</scope>
    <source>
        <strain evidence="1">CCFEE 5737</strain>
    </source>
</reference>
<protein>
    <submittedName>
        <fullName evidence="1">Uncharacterized protein</fullName>
    </submittedName>
</protein>
<organism evidence="1 2">
    <name type="scientific">Coniosporium uncinatum</name>
    <dbReference type="NCBI Taxonomy" id="93489"/>
    <lineage>
        <taxon>Eukaryota</taxon>
        <taxon>Fungi</taxon>
        <taxon>Dikarya</taxon>
        <taxon>Ascomycota</taxon>
        <taxon>Pezizomycotina</taxon>
        <taxon>Dothideomycetes</taxon>
        <taxon>Dothideomycetes incertae sedis</taxon>
        <taxon>Coniosporium</taxon>
    </lineage>
</organism>
<evidence type="ECO:0000313" key="1">
    <source>
        <dbReference type="EMBL" id="KAK3077451.1"/>
    </source>
</evidence>
<name>A0ACC3DLK6_9PEZI</name>